<protein>
    <submittedName>
        <fullName evidence="1">DegT/DnrJ/EryC1/StrS aminotransferase family protein</fullName>
    </submittedName>
</protein>
<dbReference type="EMBL" id="AEKM01000016">
    <property type="protein sequence ID" value="EFQ54441.1"/>
    <property type="molecule type" value="Genomic_DNA"/>
</dbReference>
<dbReference type="AlphaFoldDB" id="E3CFJ0"/>
<dbReference type="SUPFAM" id="SSF53383">
    <property type="entry name" value="PLP-dependent transferases"/>
    <property type="match status" value="1"/>
</dbReference>
<dbReference type="InterPro" id="IPR015424">
    <property type="entry name" value="PyrdxlP-dep_Trfase"/>
</dbReference>
<dbReference type="Proteomes" id="UP000003812">
    <property type="component" value="Unassembled WGS sequence"/>
</dbReference>
<proteinExistence type="predicted"/>
<evidence type="ECO:0000313" key="1">
    <source>
        <dbReference type="EMBL" id="EFQ54441.1"/>
    </source>
</evidence>
<gene>
    <name evidence="1" type="ORF">HMPREF9626_0286</name>
</gene>
<keyword evidence="1" id="KW-0032">Aminotransferase</keyword>
<reference evidence="1 2" key="1">
    <citation type="submission" date="2010-10" db="EMBL/GenBank/DDBJ databases">
        <authorList>
            <person name="Durkin A.S."/>
            <person name="Madupu R."/>
            <person name="Torralba M."/>
            <person name="Gillis M."/>
            <person name="Methe B."/>
            <person name="Sutton G."/>
            <person name="Nelson K.E."/>
        </authorList>
    </citation>
    <scope>NUCLEOTIDE SEQUENCE [LARGE SCALE GENOMIC DNA]</scope>
    <source>
        <strain evidence="1 2">F0405</strain>
    </source>
</reference>
<evidence type="ECO:0000313" key="2">
    <source>
        <dbReference type="Proteomes" id="UP000003812"/>
    </source>
</evidence>
<dbReference type="PANTHER" id="PTHR30244">
    <property type="entry name" value="TRANSAMINASE"/>
    <property type="match status" value="1"/>
</dbReference>
<sequence length="222" mass="24170">MKQLAILGGKPAFSSQLKFIKPMFPTYSESKYESYFNEVFKTGMLSKGRFLEKYESEVSSYLGAPYVTAVSSGTIGLILALEALGIKSGDEVLVPSFTFCATVHAIKKVGAIPVFVDCNSETFTIETNNIEKYITPKTKAIIAVHIFGVGAEVYELERVSKTHNLKLIYDAAHAFGSTIDKTHLGNFGDISVYSTSPTKTLVTGEGGIVVSKIKKLIAKLDF</sequence>
<dbReference type="GO" id="GO:0030170">
    <property type="term" value="F:pyridoxal phosphate binding"/>
    <property type="evidence" value="ECO:0007669"/>
    <property type="project" value="TreeGrafter"/>
</dbReference>
<dbReference type="InterPro" id="IPR015421">
    <property type="entry name" value="PyrdxlP-dep_Trfase_major"/>
</dbReference>
<dbReference type="InterPro" id="IPR000653">
    <property type="entry name" value="DegT/StrS_aminotransferase"/>
</dbReference>
<dbReference type="GO" id="GO:0008483">
    <property type="term" value="F:transaminase activity"/>
    <property type="evidence" value="ECO:0007669"/>
    <property type="project" value="UniProtKB-KW"/>
</dbReference>
<organism evidence="1 2">
    <name type="scientific">Streptococcus parasanguinis F0405</name>
    <dbReference type="NCBI Taxonomy" id="905067"/>
    <lineage>
        <taxon>Bacteria</taxon>
        <taxon>Bacillati</taxon>
        <taxon>Bacillota</taxon>
        <taxon>Bacilli</taxon>
        <taxon>Lactobacillales</taxon>
        <taxon>Streptococcaceae</taxon>
        <taxon>Streptococcus</taxon>
    </lineage>
</organism>
<keyword evidence="1" id="KW-0808">Transferase</keyword>
<name>E3CFJ0_STRPA</name>
<dbReference type="PANTHER" id="PTHR30244:SF34">
    <property type="entry name" value="DTDP-4-AMINO-4,6-DIDEOXYGALACTOSE TRANSAMINASE"/>
    <property type="match status" value="1"/>
</dbReference>
<dbReference type="Pfam" id="PF01041">
    <property type="entry name" value="DegT_DnrJ_EryC1"/>
    <property type="match status" value="1"/>
</dbReference>
<dbReference type="Gene3D" id="3.40.640.10">
    <property type="entry name" value="Type I PLP-dependent aspartate aminotransferase-like (Major domain)"/>
    <property type="match status" value="1"/>
</dbReference>
<accession>E3CFJ0</accession>
<comment type="caution">
    <text evidence="1">The sequence shown here is derived from an EMBL/GenBank/DDBJ whole genome shotgun (WGS) entry which is preliminary data.</text>
</comment>
<dbReference type="GO" id="GO:0000271">
    <property type="term" value="P:polysaccharide biosynthetic process"/>
    <property type="evidence" value="ECO:0007669"/>
    <property type="project" value="TreeGrafter"/>
</dbReference>